<protein>
    <submittedName>
        <fullName evidence="2">Uncharacterized protein</fullName>
    </submittedName>
</protein>
<gene>
    <name evidence="2" type="ORF">B9J98_01950</name>
</gene>
<proteinExistence type="predicted"/>
<evidence type="ECO:0000313" key="3">
    <source>
        <dbReference type="Proteomes" id="UP000244066"/>
    </source>
</evidence>
<dbReference type="Proteomes" id="UP000244066">
    <property type="component" value="Unassembled WGS sequence"/>
</dbReference>
<dbReference type="EMBL" id="NDWU01000004">
    <property type="protein sequence ID" value="PUA33732.1"/>
    <property type="molecule type" value="Genomic_DNA"/>
</dbReference>
<evidence type="ECO:0000313" key="2">
    <source>
        <dbReference type="EMBL" id="PUA33732.1"/>
    </source>
</evidence>
<keyword evidence="1" id="KW-0812">Transmembrane</keyword>
<feature type="transmembrane region" description="Helical" evidence="1">
    <location>
        <begin position="30"/>
        <end position="47"/>
    </location>
</feature>
<keyword evidence="1" id="KW-1133">Transmembrane helix</keyword>
<name>A0A2R7YA39_9ARCH</name>
<reference evidence="2 3" key="1">
    <citation type="submission" date="2017-04" db="EMBL/GenBank/DDBJ databases">
        <title>Draft Aigarchaeota genome from a New Zealand hot spring.</title>
        <authorList>
            <person name="Reysenbach A.-L."/>
            <person name="Donaho J.A."/>
            <person name="Gerhart J."/>
            <person name="Kelley J.F."/>
            <person name="Kouba K."/>
            <person name="Podar M."/>
            <person name="Stott M."/>
        </authorList>
    </citation>
    <scope>NUCLEOTIDE SEQUENCE [LARGE SCALE GENOMIC DNA]</scope>
    <source>
        <strain evidence="2">NZ13_MG1</strain>
    </source>
</reference>
<keyword evidence="1" id="KW-0472">Membrane</keyword>
<comment type="caution">
    <text evidence="2">The sequence shown here is derived from an EMBL/GenBank/DDBJ whole genome shotgun (WGS) entry which is preliminary data.</text>
</comment>
<accession>A0A2R7YA39</accession>
<organism evidence="2 3">
    <name type="scientific">Candidatus Terraquivivens tikiterensis</name>
    <dbReference type="NCBI Taxonomy" id="1980982"/>
    <lineage>
        <taxon>Archaea</taxon>
        <taxon>Nitrososphaerota</taxon>
        <taxon>Candidatus Wolframiiraptoraceae</taxon>
        <taxon>Candidatus Terraquivivens</taxon>
    </lineage>
</organism>
<dbReference type="AlphaFoldDB" id="A0A2R7YA39"/>
<sequence>MLEEPYYGVEGYVGSCMAQMGHVLDGRPHTYIFTFLDGWLLIFLNLLQKLPGGIHDDRNS</sequence>
<evidence type="ECO:0000256" key="1">
    <source>
        <dbReference type="SAM" id="Phobius"/>
    </source>
</evidence>